<reference evidence="2 3" key="1">
    <citation type="submission" date="2021-03" db="EMBL/GenBank/DDBJ databases">
        <authorList>
            <person name="So Y."/>
        </authorList>
    </citation>
    <scope>NUCLEOTIDE SEQUENCE [LARGE SCALE GENOMIC DNA]</scope>
    <source>
        <strain evidence="2 3">PWR1</strain>
    </source>
</reference>
<evidence type="ECO:0000313" key="3">
    <source>
        <dbReference type="Proteomes" id="UP000680815"/>
    </source>
</evidence>
<comment type="caution">
    <text evidence="2">The sequence shown here is derived from an EMBL/GenBank/DDBJ whole genome shotgun (WGS) entry which is preliminary data.</text>
</comment>
<keyword evidence="1" id="KW-0732">Signal</keyword>
<name>A0ABS4AXD1_9PROT</name>
<feature type="signal peptide" evidence="1">
    <location>
        <begin position="1"/>
        <end position="27"/>
    </location>
</feature>
<dbReference type="EMBL" id="JAGIYZ010000016">
    <property type="protein sequence ID" value="MBP0465463.1"/>
    <property type="molecule type" value="Genomic_DNA"/>
</dbReference>
<feature type="chain" id="PRO_5045481471" evidence="1">
    <location>
        <begin position="28"/>
        <end position="100"/>
    </location>
</feature>
<evidence type="ECO:0000256" key="1">
    <source>
        <dbReference type="SAM" id="SignalP"/>
    </source>
</evidence>
<sequence length="100" mass="11059">MRRIRSFALAGLAALAGAIALPGSAEAGDRHGWGHPGRGWGPPHQRHYSYGPPRGYYAPPPRYYYAPPPRVYYAPPPPVYYAPPPAYYYGPPGVSLNFRF</sequence>
<keyword evidence="3" id="KW-1185">Reference proteome</keyword>
<gene>
    <name evidence="2" type="ORF">J5Y09_16175</name>
</gene>
<protein>
    <submittedName>
        <fullName evidence="2">Uncharacterized protein</fullName>
    </submittedName>
</protein>
<proteinExistence type="predicted"/>
<organism evidence="2 3">
    <name type="scientific">Roseomonas nitratireducens</name>
    <dbReference type="NCBI Taxonomy" id="2820810"/>
    <lineage>
        <taxon>Bacteria</taxon>
        <taxon>Pseudomonadati</taxon>
        <taxon>Pseudomonadota</taxon>
        <taxon>Alphaproteobacteria</taxon>
        <taxon>Acetobacterales</taxon>
        <taxon>Roseomonadaceae</taxon>
        <taxon>Roseomonas</taxon>
    </lineage>
</organism>
<dbReference type="Proteomes" id="UP000680815">
    <property type="component" value="Unassembled WGS sequence"/>
</dbReference>
<accession>A0ABS4AXD1</accession>
<evidence type="ECO:0000313" key="2">
    <source>
        <dbReference type="EMBL" id="MBP0465463.1"/>
    </source>
</evidence>
<dbReference type="RefSeq" id="WP_209352854.1">
    <property type="nucleotide sequence ID" value="NZ_JAGIYZ010000016.1"/>
</dbReference>